<dbReference type="InterPro" id="IPR019728">
    <property type="entry name" value="DUF2605"/>
</dbReference>
<gene>
    <name evidence="1" type="ORF">J0895_00295</name>
</gene>
<dbReference type="RefSeq" id="WP_207086161.1">
    <property type="nucleotide sequence ID" value="NZ_JAFLQW010000009.1"/>
</dbReference>
<comment type="caution">
    <text evidence="1">The sequence shown here is derived from an EMBL/GenBank/DDBJ whole genome shotgun (WGS) entry which is preliminary data.</text>
</comment>
<dbReference type="EMBL" id="JAFLQW010000009">
    <property type="protein sequence ID" value="MBO0347572.1"/>
    <property type="molecule type" value="Genomic_DNA"/>
</dbReference>
<dbReference type="Proteomes" id="UP000664844">
    <property type="component" value="Unassembled WGS sequence"/>
</dbReference>
<accession>A0ABS3FKG5</accession>
<protein>
    <submittedName>
        <fullName evidence="1">DUF2605 domain-containing protein</fullName>
    </submittedName>
</protein>
<reference evidence="1 2" key="1">
    <citation type="submission" date="2021-03" db="EMBL/GenBank/DDBJ databases">
        <title>Metabolic Capacity of the Antarctic Cyanobacterium Phormidium pseudopriestleyi that Sustains Oxygenic Photosynthesis in the Presence of Hydrogen Sulfide.</title>
        <authorList>
            <person name="Lumian J.E."/>
            <person name="Jungblut A.D."/>
            <person name="Dillon M.L."/>
            <person name="Hawes I."/>
            <person name="Doran P.T."/>
            <person name="Mackey T.J."/>
            <person name="Dick G.J."/>
            <person name="Grettenberger C.L."/>
            <person name="Sumner D.Y."/>
        </authorList>
    </citation>
    <scope>NUCLEOTIDE SEQUENCE [LARGE SCALE GENOMIC DNA]</scope>
    <source>
        <strain evidence="1 2">FRX01</strain>
    </source>
</reference>
<evidence type="ECO:0000313" key="1">
    <source>
        <dbReference type="EMBL" id="MBO0347572.1"/>
    </source>
</evidence>
<proteinExistence type="predicted"/>
<dbReference type="Pfam" id="PF10792">
    <property type="entry name" value="DUF2605"/>
    <property type="match status" value="1"/>
</dbReference>
<evidence type="ECO:0000313" key="2">
    <source>
        <dbReference type="Proteomes" id="UP000664844"/>
    </source>
</evidence>
<sequence>MLNPNLPEPNLLKTLLEPLLEDFQYWFARSRKLLENEEISFLGKEGQSELLARVQYAQKEVTTAQMLLRATEGQVGVEMEVLMPWHKLLTECWQVSMRFRMENSL</sequence>
<name>A0ABS3FKG5_9CYAN</name>
<keyword evidence="2" id="KW-1185">Reference proteome</keyword>
<organism evidence="1 2">
    <name type="scientific">Phormidium pseudopriestleyi FRX01</name>
    <dbReference type="NCBI Taxonomy" id="1759528"/>
    <lineage>
        <taxon>Bacteria</taxon>
        <taxon>Bacillati</taxon>
        <taxon>Cyanobacteriota</taxon>
        <taxon>Cyanophyceae</taxon>
        <taxon>Oscillatoriophycideae</taxon>
        <taxon>Oscillatoriales</taxon>
        <taxon>Oscillatoriaceae</taxon>
        <taxon>Phormidium</taxon>
    </lineage>
</organism>